<dbReference type="RefSeq" id="WP_344871019.1">
    <property type="nucleotide sequence ID" value="NZ_BAABAL010000004.1"/>
</dbReference>
<evidence type="ECO:0008006" key="3">
    <source>
        <dbReference type="Google" id="ProtNLM"/>
    </source>
</evidence>
<gene>
    <name evidence="1" type="ORF">GCM10022247_06980</name>
</gene>
<sequence>MPSAFSAVAAGLLAARSQLAPEELRAVAEQVREEIWAPLAHAAEGSVDETLHEALQLLDSITATLEEAAVKLDDAAEAIIKYLADTHTVPANSVPAITAQDRAPAPESNSVPHPATLPPTLMSFTRDAGWAQAQQAKLTDRPADTGPTTGLVYFGDNTEGVISSGTPPTPKQGMVDSEEDRGERELVTAAGLILANSEHFPIRIRGATLSAPTHVETKVATLMRQRGITYAAVVINNIEVCDGVYGCRKAVRAILPLGYTLVVWERGSLEPVTLKGKARP</sequence>
<dbReference type="Pfam" id="PF14428">
    <property type="entry name" value="DddA-like"/>
    <property type="match status" value="1"/>
</dbReference>
<reference evidence="2" key="1">
    <citation type="journal article" date="2019" name="Int. J. Syst. Evol. Microbiol.">
        <title>The Global Catalogue of Microorganisms (GCM) 10K type strain sequencing project: providing services to taxonomists for standard genome sequencing and annotation.</title>
        <authorList>
            <consortium name="The Broad Institute Genomics Platform"/>
            <consortium name="The Broad Institute Genome Sequencing Center for Infectious Disease"/>
            <person name="Wu L."/>
            <person name="Ma J."/>
        </authorList>
    </citation>
    <scope>NUCLEOTIDE SEQUENCE [LARGE SCALE GENOMIC DNA]</scope>
    <source>
        <strain evidence="2">JCM 17342</strain>
    </source>
</reference>
<proteinExistence type="predicted"/>
<comment type="caution">
    <text evidence="1">The sequence shown here is derived from an EMBL/GenBank/DDBJ whole genome shotgun (WGS) entry which is preliminary data.</text>
</comment>
<evidence type="ECO:0000313" key="1">
    <source>
        <dbReference type="EMBL" id="GAA3990787.1"/>
    </source>
</evidence>
<organism evidence="1 2">
    <name type="scientific">Allokutzneria multivorans</name>
    <dbReference type="NCBI Taxonomy" id="1142134"/>
    <lineage>
        <taxon>Bacteria</taxon>
        <taxon>Bacillati</taxon>
        <taxon>Actinomycetota</taxon>
        <taxon>Actinomycetes</taxon>
        <taxon>Pseudonocardiales</taxon>
        <taxon>Pseudonocardiaceae</taxon>
        <taxon>Allokutzneria</taxon>
    </lineage>
</organism>
<evidence type="ECO:0000313" key="2">
    <source>
        <dbReference type="Proteomes" id="UP001501747"/>
    </source>
</evidence>
<accession>A0ABP7R0E3</accession>
<name>A0ABP7R0E3_9PSEU</name>
<keyword evidence="2" id="KW-1185">Reference proteome</keyword>
<protein>
    <recommendedName>
        <fullName evidence="3">SCP1.201-like deaminase</fullName>
    </recommendedName>
</protein>
<dbReference type="Proteomes" id="UP001501747">
    <property type="component" value="Unassembled WGS sequence"/>
</dbReference>
<dbReference type="EMBL" id="BAABAL010000004">
    <property type="protein sequence ID" value="GAA3990787.1"/>
    <property type="molecule type" value="Genomic_DNA"/>
</dbReference>
<dbReference type="InterPro" id="IPR032724">
    <property type="entry name" value="SCP1.201-like"/>
</dbReference>